<dbReference type="AlphaFoldDB" id="G9MRX6"/>
<dbReference type="OrthoDB" id="5620at2759"/>
<comment type="caution">
    <text evidence="2">The sequence shown here is derived from an EMBL/GenBank/DDBJ whole genome shotgun (WGS) entry which is preliminary data.</text>
</comment>
<dbReference type="eggNOG" id="ENOG502T4AQ">
    <property type="taxonomic scope" value="Eukaryota"/>
</dbReference>
<dbReference type="Proteomes" id="UP000007115">
    <property type="component" value="Unassembled WGS sequence"/>
</dbReference>
<dbReference type="OMA" id="FINATHP"/>
<organism evidence="2 3">
    <name type="scientific">Hypocrea virens (strain Gv29-8 / FGSC 10586)</name>
    <name type="common">Gliocladium virens</name>
    <name type="synonym">Trichoderma virens</name>
    <dbReference type="NCBI Taxonomy" id="413071"/>
    <lineage>
        <taxon>Eukaryota</taxon>
        <taxon>Fungi</taxon>
        <taxon>Dikarya</taxon>
        <taxon>Ascomycota</taxon>
        <taxon>Pezizomycotina</taxon>
        <taxon>Sordariomycetes</taxon>
        <taxon>Hypocreomycetidae</taxon>
        <taxon>Hypocreales</taxon>
        <taxon>Hypocreaceae</taxon>
        <taxon>Trichoderma</taxon>
    </lineage>
</organism>
<gene>
    <name evidence="2" type="ORF">TRIVIDRAFT_222107</name>
</gene>
<reference evidence="2 3" key="1">
    <citation type="journal article" date="2011" name="Genome Biol.">
        <title>Comparative genome sequence analysis underscores mycoparasitism as the ancestral life style of Trichoderma.</title>
        <authorList>
            <person name="Kubicek C.P."/>
            <person name="Herrera-Estrella A."/>
            <person name="Seidl-Seiboth V."/>
            <person name="Martinez D.A."/>
            <person name="Druzhinina I.S."/>
            <person name="Thon M."/>
            <person name="Zeilinger S."/>
            <person name="Casas-Flores S."/>
            <person name="Horwitz B.A."/>
            <person name="Mukherjee P.K."/>
            <person name="Mukherjee M."/>
            <person name="Kredics L."/>
            <person name="Alcaraz L.D."/>
            <person name="Aerts A."/>
            <person name="Antal Z."/>
            <person name="Atanasova L."/>
            <person name="Cervantes-Badillo M.G."/>
            <person name="Challacombe J."/>
            <person name="Chertkov O."/>
            <person name="McCluskey K."/>
            <person name="Coulpier F."/>
            <person name="Deshpande N."/>
            <person name="von Doehren H."/>
            <person name="Ebbole D.J."/>
            <person name="Esquivel-Naranjo E.U."/>
            <person name="Fekete E."/>
            <person name="Flipphi M."/>
            <person name="Glaser F."/>
            <person name="Gomez-Rodriguez E.Y."/>
            <person name="Gruber S."/>
            <person name="Han C."/>
            <person name="Henrissat B."/>
            <person name="Hermosa R."/>
            <person name="Hernandez-Onate M."/>
            <person name="Karaffa L."/>
            <person name="Kosti I."/>
            <person name="Le Crom S."/>
            <person name="Lindquist E."/>
            <person name="Lucas S."/>
            <person name="Luebeck M."/>
            <person name="Luebeck P.S."/>
            <person name="Margeot A."/>
            <person name="Metz B."/>
            <person name="Misra M."/>
            <person name="Nevalainen H."/>
            <person name="Omann M."/>
            <person name="Packer N."/>
            <person name="Perrone G."/>
            <person name="Uresti-Rivera E.E."/>
            <person name="Salamov A."/>
            <person name="Schmoll M."/>
            <person name="Seiboth B."/>
            <person name="Shapiro H."/>
            <person name="Sukno S."/>
            <person name="Tamayo-Ramos J.A."/>
            <person name="Tisch D."/>
            <person name="Wiest A."/>
            <person name="Wilkinson H.H."/>
            <person name="Zhang M."/>
            <person name="Coutinho P.M."/>
            <person name="Kenerley C.M."/>
            <person name="Monte E."/>
            <person name="Baker S.E."/>
            <person name="Grigoriev I.V."/>
        </authorList>
    </citation>
    <scope>NUCLEOTIDE SEQUENCE [LARGE SCALE GENOMIC DNA]</scope>
    <source>
        <strain evidence="3">Gv29-8 / FGSC 10586</strain>
    </source>
</reference>
<accession>G9MRX6</accession>
<dbReference type="HOGENOM" id="CLU_067182_1_0_1"/>
<dbReference type="RefSeq" id="XP_013957053.1">
    <property type="nucleotide sequence ID" value="XM_014101578.1"/>
</dbReference>
<proteinExistence type="predicted"/>
<name>G9MRX6_HYPVG</name>
<sequence length="305" mass="33756">MEGSISVNEPHLKMRIRRWRRYQPTTNRAKKDGGGETAPEPSSGHPTASLTKRVEVEFINATHPRDATSSAAVSSIRSHAARGVHASRRVSTLPTCMDSNGRGTRVDTGEVSQLAFTWPASLGLAGFEPLFQGIRPITKLEHYLLDHYVKSVIPESREWCDHPEGDLVFFESTRLYWFPFIVSETGLLAGVMLSACRNLALHGRRGPFDCDFAQVATRYKVECIRSVNAAIAVERYSISTASIAKALMLCTDEALCRNVTASIQHYEGMSQMIQLRGGLPNLGVDGFLGKAFRGCNVYEYFGKLQ</sequence>
<feature type="region of interest" description="Disordered" evidence="1">
    <location>
        <begin position="16"/>
        <end position="50"/>
    </location>
</feature>
<dbReference type="GeneID" id="25791615"/>
<protein>
    <submittedName>
        <fullName evidence="2">Uncharacterized protein</fullName>
    </submittedName>
</protein>
<dbReference type="PANTHER" id="PTHR37540">
    <property type="entry name" value="TRANSCRIPTION FACTOR (ACR-2), PUTATIVE-RELATED-RELATED"/>
    <property type="match status" value="1"/>
</dbReference>
<dbReference type="VEuPathDB" id="FungiDB:TRIVIDRAFT_222107"/>
<evidence type="ECO:0000313" key="3">
    <source>
        <dbReference type="Proteomes" id="UP000007115"/>
    </source>
</evidence>
<dbReference type="EMBL" id="ABDF02000006">
    <property type="protein sequence ID" value="EHK22844.1"/>
    <property type="molecule type" value="Genomic_DNA"/>
</dbReference>
<evidence type="ECO:0000313" key="2">
    <source>
        <dbReference type="EMBL" id="EHK22844.1"/>
    </source>
</evidence>
<dbReference type="STRING" id="413071.G9MRX6"/>
<evidence type="ECO:0000256" key="1">
    <source>
        <dbReference type="SAM" id="MobiDB-lite"/>
    </source>
</evidence>
<dbReference type="InParanoid" id="G9MRX6"/>
<keyword evidence="3" id="KW-1185">Reference proteome</keyword>